<evidence type="ECO:0000313" key="2">
    <source>
        <dbReference type="Proteomes" id="UP000502136"/>
    </source>
</evidence>
<dbReference type="AlphaFoldDB" id="A0A6H2GZU2"/>
<gene>
    <name evidence="1" type="ORF">HGI30_16020</name>
</gene>
<reference evidence="1 2" key="1">
    <citation type="submission" date="2020-04" db="EMBL/GenBank/DDBJ databases">
        <title>Novel Paenibacillus strain UniB2 isolated from commercial digestive syrup.</title>
        <authorList>
            <person name="Thorat V."/>
            <person name="Kirdat K."/>
            <person name="Tiwarekar B."/>
            <person name="Yadav A."/>
        </authorList>
    </citation>
    <scope>NUCLEOTIDE SEQUENCE [LARGE SCALE GENOMIC DNA]</scope>
    <source>
        <strain evidence="1 2">UniB2</strain>
    </source>
</reference>
<dbReference type="RefSeq" id="WP_168908474.1">
    <property type="nucleotide sequence ID" value="NZ_CP051428.1"/>
</dbReference>
<dbReference type="EMBL" id="CP051428">
    <property type="protein sequence ID" value="QJC52925.1"/>
    <property type="molecule type" value="Genomic_DNA"/>
</dbReference>
<sequence length="77" mass="9307">MVEPKLDELGRPMCQSGVAEWIWAFYGLDPERFKDEVKKHFALGYPNYTVRSANYEQRIIWLQEIRSEEHAKRRHRV</sequence>
<dbReference type="KEGG" id="palr:HGI30_16020"/>
<evidence type="ECO:0000313" key="1">
    <source>
        <dbReference type="EMBL" id="QJC52925.1"/>
    </source>
</evidence>
<organism evidence="1 2">
    <name type="scientific">Paenibacillus albicereus</name>
    <dbReference type="NCBI Taxonomy" id="2726185"/>
    <lineage>
        <taxon>Bacteria</taxon>
        <taxon>Bacillati</taxon>
        <taxon>Bacillota</taxon>
        <taxon>Bacilli</taxon>
        <taxon>Bacillales</taxon>
        <taxon>Paenibacillaceae</taxon>
        <taxon>Paenibacillus</taxon>
    </lineage>
</organism>
<name>A0A6H2GZU2_9BACL</name>
<proteinExistence type="predicted"/>
<protein>
    <submittedName>
        <fullName evidence="1">Uncharacterized protein</fullName>
    </submittedName>
</protein>
<accession>A0A6H2GZU2</accession>
<keyword evidence="2" id="KW-1185">Reference proteome</keyword>
<dbReference type="Proteomes" id="UP000502136">
    <property type="component" value="Chromosome"/>
</dbReference>